<feature type="compositionally biased region" description="Low complexity" evidence="1">
    <location>
        <begin position="985"/>
        <end position="1004"/>
    </location>
</feature>
<protein>
    <submittedName>
        <fullName evidence="2">Uncharacterized protein</fullName>
    </submittedName>
</protein>
<organism evidence="2 3">
    <name type="scientific">Perkinsus chesapeaki</name>
    <name type="common">Clam parasite</name>
    <name type="synonym">Perkinsus andrewsi</name>
    <dbReference type="NCBI Taxonomy" id="330153"/>
    <lineage>
        <taxon>Eukaryota</taxon>
        <taxon>Sar</taxon>
        <taxon>Alveolata</taxon>
        <taxon>Perkinsozoa</taxon>
        <taxon>Perkinsea</taxon>
        <taxon>Perkinsida</taxon>
        <taxon>Perkinsidae</taxon>
        <taxon>Perkinsus</taxon>
    </lineage>
</organism>
<dbReference type="Proteomes" id="UP000591131">
    <property type="component" value="Unassembled WGS sequence"/>
</dbReference>
<feature type="region of interest" description="Disordered" evidence="1">
    <location>
        <begin position="707"/>
        <end position="810"/>
    </location>
</feature>
<accession>A0A7J6N1L0</accession>
<name>A0A7J6N1L0_PERCH</name>
<feature type="compositionally biased region" description="Polar residues" evidence="1">
    <location>
        <begin position="175"/>
        <end position="184"/>
    </location>
</feature>
<feature type="region of interest" description="Disordered" evidence="1">
    <location>
        <begin position="825"/>
        <end position="879"/>
    </location>
</feature>
<feature type="region of interest" description="Disordered" evidence="1">
    <location>
        <begin position="954"/>
        <end position="1018"/>
    </location>
</feature>
<comment type="caution">
    <text evidence="2">The sequence shown here is derived from an EMBL/GenBank/DDBJ whole genome shotgun (WGS) entry which is preliminary data.</text>
</comment>
<proteinExistence type="predicted"/>
<evidence type="ECO:0000313" key="3">
    <source>
        <dbReference type="Proteomes" id="UP000591131"/>
    </source>
</evidence>
<feature type="region of interest" description="Disordered" evidence="1">
    <location>
        <begin position="1"/>
        <end position="20"/>
    </location>
</feature>
<evidence type="ECO:0000313" key="2">
    <source>
        <dbReference type="EMBL" id="KAF4677735.1"/>
    </source>
</evidence>
<feature type="region of interest" description="Disordered" evidence="1">
    <location>
        <begin position="170"/>
        <end position="193"/>
    </location>
</feature>
<sequence length="1018" mass="110534">MADDATPSGESGQKLMSDTSLVTSGCGGVDSVMSSGTNSPRSSVEATIASGPGSGILYFNFVDTRVSPAVSPKGGGKSSAAVVDAATAAASGRGAGGRLMPERSPPSTGPRYAFCVRSDIFSQYYVSESRFADALIIPATFDWPLELCLVVQPGPGVPFPSTLPWYCRGERGANESGTKPSKASDSPRPGKAQAEIVGEPLKVREAGRGGHMVDRWVQFTHDSKLLEVRIQYSVCKAWDIYSDPTQLEEASRPAVEQILKMVNDPAGVLPYALYHVASVANSDKTALILMHAMDYNSTLRFFGRLSEQEVFRVSAGDRPVRRLLYLFSKIGCFLRAFVTVYRRRQLKEYLTNVQAQVHQLAAQGSTLTPQQRLNKLQNILNRLLEALVDFTTTQLPRHFFHDLDDACRPNFSNSNLVIGGVLCVHVCSAVLAMPRQLEFVGKDDPISPVAAGIWLALLRATFLFYLMLSEQLDPVRIFEYIPDEIYTLVRGVGFDVRAKANIQFQMRILQSRGLQPPDKSDRALETSAAAEVRMTEKAGALLRDMLSEKLYDVTKVIHNRPEFIPQGFSVRELMLQLAKYVKARKPEGSTKARISTTKAKGTAASTDSGQPEKDIVQVTPNGICDRSSIGSFDSIVARVEPLFQRSLQWSKRDLIESNIMQGISIVRRTAKPLEALLSKRKPLSQMIAEGRLPKNYIDQLFPDELTPAPLALPPSPLRRRSSISNENSPNSRDSSSPKGSAQRRRKSSSPSINNERSVSPPSVSAKKSPSPPSPAAAGRTDNANSLDEPKTATETSAAKGEPQASQQPIIPYTKQAETPKAIMPAPRAQGAPQTKKPGSPAPAGPPPTGTPSGGMPLPELPEDGLLRQHTGGSNTPILQRGAFTPQKAVATPFLQLLDSFCKKACGAPGSENGGSHHGGQQHTGPVHYFHQYHLHEYHRSVHHNAPQVVQLTSPIPPGSPAGLGLFDMSYPRTSVSSGSLAGSDQGQTQQQQQQQPRPQRQGQPKASSVHGRQKKRRH</sequence>
<feature type="region of interest" description="Disordered" evidence="1">
    <location>
        <begin position="588"/>
        <end position="613"/>
    </location>
</feature>
<feature type="compositionally biased region" description="Polar residues" evidence="1">
    <location>
        <begin position="8"/>
        <end position="20"/>
    </location>
</feature>
<feature type="compositionally biased region" description="Pro residues" evidence="1">
    <location>
        <begin position="839"/>
        <end position="849"/>
    </location>
</feature>
<reference evidence="2 3" key="1">
    <citation type="submission" date="2020-04" db="EMBL/GenBank/DDBJ databases">
        <title>Perkinsus chesapeaki whole genome sequence.</title>
        <authorList>
            <person name="Bogema D.R."/>
        </authorList>
    </citation>
    <scope>NUCLEOTIDE SEQUENCE [LARGE SCALE GENOMIC DNA]</scope>
    <source>
        <strain evidence="2">ATCC PRA-425</strain>
    </source>
</reference>
<feature type="compositionally biased region" description="Low complexity" evidence="1">
    <location>
        <begin position="757"/>
        <end position="768"/>
    </location>
</feature>
<feature type="compositionally biased region" description="Polar residues" evidence="1">
    <location>
        <begin position="723"/>
        <end position="739"/>
    </location>
</feature>
<evidence type="ECO:0000256" key="1">
    <source>
        <dbReference type="SAM" id="MobiDB-lite"/>
    </source>
</evidence>
<dbReference type="OrthoDB" id="437175at2759"/>
<gene>
    <name evidence="2" type="ORF">FOL47_010956</name>
</gene>
<feature type="compositionally biased region" description="Polar residues" evidence="1">
    <location>
        <begin position="971"/>
        <end position="984"/>
    </location>
</feature>
<feature type="compositionally biased region" description="Low complexity" evidence="1">
    <location>
        <begin position="595"/>
        <end position="606"/>
    </location>
</feature>
<dbReference type="AlphaFoldDB" id="A0A7J6N1L0"/>
<keyword evidence="3" id="KW-1185">Reference proteome</keyword>
<dbReference type="EMBL" id="JAAPAO010000009">
    <property type="protein sequence ID" value="KAF4677735.1"/>
    <property type="molecule type" value="Genomic_DNA"/>
</dbReference>